<evidence type="ECO:0000259" key="7">
    <source>
        <dbReference type="Pfam" id="PF03460"/>
    </source>
</evidence>
<keyword evidence="2" id="KW-0349">Heme</keyword>
<dbReference type="PANTHER" id="PTHR32439:SF9">
    <property type="entry name" value="BLR3264 PROTEIN"/>
    <property type="match status" value="1"/>
</dbReference>
<evidence type="ECO:0000256" key="6">
    <source>
        <dbReference type="ARBA" id="ARBA00023014"/>
    </source>
</evidence>
<dbReference type="InterPro" id="IPR012798">
    <property type="entry name" value="Cbl_synth_CobG-like"/>
</dbReference>
<dbReference type="Gene3D" id="3.90.480.10">
    <property type="entry name" value="Sulfite Reductase Hemoprotein,Domain 2"/>
    <property type="match status" value="1"/>
</dbReference>
<dbReference type="Proteomes" id="UP000309450">
    <property type="component" value="Unassembled WGS sequence"/>
</dbReference>
<dbReference type="NCBIfam" id="TIGR02435">
    <property type="entry name" value="CobG"/>
    <property type="match status" value="1"/>
</dbReference>
<gene>
    <name evidence="8" type="primary">cobG</name>
    <name evidence="8" type="ORF">E7811_03065</name>
</gene>
<feature type="domain" description="Nitrite/Sulfite reductase ferredoxin-like" evidence="7">
    <location>
        <begin position="17"/>
        <end position="82"/>
    </location>
</feature>
<name>A0A4S3MQJ8_9RHOB</name>
<evidence type="ECO:0000313" key="8">
    <source>
        <dbReference type="EMBL" id="THD84728.1"/>
    </source>
</evidence>
<keyword evidence="9" id="KW-1185">Reference proteome</keyword>
<evidence type="ECO:0000256" key="2">
    <source>
        <dbReference type="ARBA" id="ARBA00022617"/>
    </source>
</evidence>
<dbReference type="RefSeq" id="WP_136393109.1">
    <property type="nucleotide sequence ID" value="NZ_SSND01000001.1"/>
</dbReference>
<dbReference type="OrthoDB" id="7459360at2"/>
<dbReference type="InterPro" id="IPR036136">
    <property type="entry name" value="Nit/Sulf_reduc_fer-like_dom_sf"/>
</dbReference>
<evidence type="ECO:0000256" key="1">
    <source>
        <dbReference type="ARBA" id="ARBA00022485"/>
    </source>
</evidence>
<dbReference type="SUPFAM" id="SSF56014">
    <property type="entry name" value="Nitrite and sulphite reductase 4Fe-4S domain-like"/>
    <property type="match status" value="1"/>
</dbReference>
<dbReference type="Gene3D" id="3.30.413.10">
    <property type="entry name" value="Sulfite Reductase Hemoprotein, domain 1"/>
    <property type="match status" value="2"/>
</dbReference>
<reference evidence="8 9" key="1">
    <citation type="submission" date="2019-04" db="EMBL/GenBank/DDBJ databases">
        <title>Draft genome sequence of Gemmobacter aestuarii sp. nov.</title>
        <authorList>
            <person name="Hameed A."/>
            <person name="Lin S.-Y."/>
            <person name="Shahina M."/>
            <person name="Lai W.-A."/>
            <person name="Young C.-C."/>
        </authorList>
    </citation>
    <scope>NUCLEOTIDE SEQUENCE [LARGE SCALE GENOMIC DNA]</scope>
    <source>
        <strain evidence="8 9">CC-PW-75</strain>
    </source>
</reference>
<dbReference type="GO" id="GO:0043818">
    <property type="term" value="F:precorrin-3B synthase activity"/>
    <property type="evidence" value="ECO:0007669"/>
    <property type="project" value="UniProtKB-EC"/>
</dbReference>
<accession>A0A4S3MQJ8</accession>
<dbReference type="GO" id="GO:0051539">
    <property type="term" value="F:4 iron, 4 sulfur cluster binding"/>
    <property type="evidence" value="ECO:0007669"/>
    <property type="project" value="UniProtKB-KW"/>
</dbReference>
<keyword evidence="3" id="KW-0479">Metal-binding</keyword>
<dbReference type="EMBL" id="SSND01000001">
    <property type="protein sequence ID" value="THD84728.1"/>
    <property type="molecule type" value="Genomic_DNA"/>
</dbReference>
<evidence type="ECO:0000256" key="5">
    <source>
        <dbReference type="ARBA" id="ARBA00023004"/>
    </source>
</evidence>
<dbReference type="EC" id="1.14.13.83" evidence="8"/>
<keyword evidence="5" id="KW-0408">Iron</keyword>
<evidence type="ECO:0000256" key="4">
    <source>
        <dbReference type="ARBA" id="ARBA00023002"/>
    </source>
</evidence>
<sequence>MTTAPVIQGWCPGALRPMASGDGLVVRVRPVGGRLTPDQAAGIAALATAHGNGLIDLSARANVQLRGVTAESHAPLIEGLRALGLIDADAAVEARRNIVVTPFWAEGDGTQDMARALIAALAAPDAPDLPGKFGYALDTGPRPVLRDTAADIRIERCGGRFVVRAEGCDLGREVAAGDVAAAVIDLGRWFVGAGGVSGGRGRMAALIRRGILPPEDWRRVRAPEGAMPAPRPGLVAEGALVGFEFGQMQAETLAALGATGALRITPWRMVLIEGARALPGLPGLITDPADPLLRVIACTGAPGCVQAHAPTRPLARALAPHLPQGAILHVAGCAKGCALPGAAPLTLTATPGGFHLIRDGAAADPPARAGLSPEILIADPGLLTAPQTEKTT</sequence>
<dbReference type="InterPro" id="IPR045854">
    <property type="entry name" value="NO2/SO3_Rdtase_4Fe4S_sf"/>
</dbReference>
<dbReference type="InterPro" id="IPR051329">
    <property type="entry name" value="NIR_SIR_4Fe-4S"/>
</dbReference>
<keyword evidence="4 8" id="KW-0560">Oxidoreductase</keyword>
<keyword evidence="1" id="KW-0004">4Fe-4S</keyword>
<protein>
    <submittedName>
        <fullName evidence="8">Precorrin-3B synthase</fullName>
        <ecNumber evidence="8">1.14.13.83</ecNumber>
    </submittedName>
</protein>
<comment type="caution">
    <text evidence="8">The sequence shown here is derived from an EMBL/GenBank/DDBJ whole genome shotgun (WGS) entry which is preliminary data.</text>
</comment>
<dbReference type="GO" id="GO:0046872">
    <property type="term" value="F:metal ion binding"/>
    <property type="evidence" value="ECO:0007669"/>
    <property type="project" value="UniProtKB-KW"/>
</dbReference>
<proteinExistence type="predicted"/>
<dbReference type="Pfam" id="PF03460">
    <property type="entry name" value="NIR_SIR_ferr"/>
    <property type="match status" value="1"/>
</dbReference>
<dbReference type="AlphaFoldDB" id="A0A4S3MQJ8"/>
<dbReference type="PANTHER" id="PTHR32439">
    <property type="entry name" value="FERREDOXIN--NITRITE REDUCTASE, CHLOROPLASTIC"/>
    <property type="match status" value="1"/>
</dbReference>
<dbReference type="SUPFAM" id="SSF55124">
    <property type="entry name" value="Nitrite/Sulfite reductase N-terminal domain-like"/>
    <property type="match status" value="1"/>
</dbReference>
<evidence type="ECO:0000256" key="3">
    <source>
        <dbReference type="ARBA" id="ARBA00022723"/>
    </source>
</evidence>
<dbReference type="InterPro" id="IPR005117">
    <property type="entry name" value="NiRdtase/SiRdtase_haem-b_fer"/>
</dbReference>
<keyword evidence="6" id="KW-0411">Iron-sulfur</keyword>
<organism evidence="8 9">
    <name type="scientific">Aliigemmobacter aestuarii</name>
    <dbReference type="NCBI Taxonomy" id="1445661"/>
    <lineage>
        <taxon>Bacteria</taxon>
        <taxon>Pseudomonadati</taxon>
        <taxon>Pseudomonadota</taxon>
        <taxon>Alphaproteobacteria</taxon>
        <taxon>Rhodobacterales</taxon>
        <taxon>Paracoccaceae</taxon>
        <taxon>Aliigemmobacter</taxon>
    </lineage>
</organism>
<evidence type="ECO:0000313" key="9">
    <source>
        <dbReference type="Proteomes" id="UP000309450"/>
    </source>
</evidence>